<protein>
    <submittedName>
        <fullName evidence="1">Uncharacterized protein</fullName>
    </submittedName>
</protein>
<dbReference type="EMBL" id="LN831302">
    <property type="protein sequence ID" value="CQH50523.1"/>
    <property type="molecule type" value="Genomic_DNA"/>
</dbReference>
<accession>A0A0U5GYK6</accession>
<organism evidence="1 2">
    <name type="scientific">Halobacterium hubeiense</name>
    <dbReference type="NCBI Taxonomy" id="1407499"/>
    <lineage>
        <taxon>Archaea</taxon>
        <taxon>Methanobacteriati</taxon>
        <taxon>Methanobacteriota</taxon>
        <taxon>Stenosarchaea group</taxon>
        <taxon>Halobacteria</taxon>
        <taxon>Halobacteriales</taxon>
        <taxon>Halobacteriaceae</taxon>
        <taxon>Halobacterium</taxon>
    </lineage>
</organism>
<dbReference type="AlphaFoldDB" id="A0A0U5GYK6"/>
<evidence type="ECO:0000313" key="1">
    <source>
        <dbReference type="EMBL" id="CQH50523.1"/>
    </source>
</evidence>
<dbReference type="Proteomes" id="UP000066737">
    <property type="component" value="Chromosome I"/>
</dbReference>
<dbReference type="OrthoDB" id="203607at2157"/>
<sequence>MEGVLNERTATVHKKGVENPYSRTKCGATNDVGHDDIRTVAVERAVDDFDACRCGRCFSDAGGY</sequence>
<dbReference type="RefSeq" id="WP_059056116.1">
    <property type="nucleotide sequence ID" value="NZ_CP159204.1"/>
</dbReference>
<name>A0A0U5GYK6_9EURY</name>
<dbReference type="KEGG" id="hhb:Hhub_1635"/>
<reference evidence="2" key="1">
    <citation type="journal article" date="2016" name="Environ. Microbiol.">
        <title>The complete genome of a viable archaeum isolated from 123-million-year-old rock salt.</title>
        <authorList>
            <person name="Jaakkola S.T."/>
            <person name="Pfeiffer F."/>
            <person name="Ravantti J.J."/>
            <person name="Guo Q."/>
            <person name="Liu Y."/>
            <person name="Chen X."/>
            <person name="Ma H."/>
            <person name="Yang C."/>
            <person name="Oksanen H.M."/>
            <person name="Bamford D.H."/>
        </authorList>
    </citation>
    <scope>NUCLEOTIDE SEQUENCE</scope>
    <source>
        <strain evidence="2">JI20-1</strain>
    </source>
</reference>
<gene>
    <name evidence="1" type="ORF">HHUB_1635</name>
</gene>
<keyword evidence="2" id="KW-1185">Reference proteome</keyword>
<evidence type="ECO:0000313" key="2">
    <source>
        <dbReference type="Proteomes" id="UP000066737"/>
    </source>
</evidence>
<proteinExistence type="predicted"/>